<dbReference type="Gene3D" id="2.60.40.1180">
    <property type="entry name" value="Golgi alpha-mannosidase II"/>
    <property type="match status" value="1"/>
</dbReference>
<organism evidence="11">
    <name type="scientific">Paenibacillus sp. BIHB 4019</name>
    <dbReference type="NCBI Taxonomy" id="1870819"/>
    <lineage>
        <taxon>Bacteria</taxon>
        <taxon>Bacillati</taxon>
        <taxon>Bacillota</taxon>
        <taxon>Bacilli</taxon>
        <taxon>Bacillales</taxon>
        <taxon>Paenibacillaceae</taxon>
        <taxon>Paenibacillus</taxon>
    </lineage>
</organism>
<evidence type="ECO:0000256" key="7">
    <source>
        <dbReference type="ARBA" id="ARBA00023326"/>
    </source>
</evidence>
<evidence type="ECO:0000256" key="2">
    <source>
        <dbReference type="ARBA" id="ARBA00022729"/>
    </source>
</evidence>
<dbReference type="GO" id="GO:0030245">
    <property type="term" value="P:cellulose catabolic process"/>
    <property type="evidence" value="ECO:0007669"/>
    <property type="project" value="UniProtKB-KW"/>
</dbReference>
<dbReference type="EMBL" id="CP016808">
    <property type="protein sequence ID" value="ANY69031.1"/>
    <property type="molecule type" value="Genomic_DNA"/>
</dbReference>
<dbReference type="Pfam" id="PF03442">
    <property type="entry name" value="CBM_X2"/>
    <property type="match status" value="6"/>
</dbReference>
<dbReference type="GO" id="GO:0004557">
    <property type="term" value="F:alpha-galactosidase activity"/>
    <property type="evidence" value="ECO:0007669"/>
    <property type="project" value="UniProtKB-EC"/>
</dbReference>
<dbReference type="EC" id="3.2.1.22" evidence="8"/>
<dbReference type="CDD" id="cd14792">
    <property type="entry name" value="GH27"/>
    <property type="match status" value="1"/>
</dbReference>
<dbReference type="SUPFAM" id="SSF51445">
    <property type="entry name" value="(Trans)glycosidases"/>
    <property type="match status" value="1"/>
</dbReference>
<dbReference type="InterPro" id="IPR014756">
    <property type="entry name" value="Ig_E-set"/>
</dbReference>
<keyword evidence="2" id="KW-0732">Signal</keyword>
<dbReference type="InterPro" id="IPR017853">
    <property type="entry name" value="GH"/>
</dbReference>
<sequence>MIPFVKKIQPWLLVVVLLTMQLGLVAPYGNVAKAADNGLAQKPYMGWSSYSMQVYTNNGHWITADQIKAQSDAMHEKLQPYGYEYINIDAAWNGDMDGYGRPIPSTTLYPNGLQEVIDHIHDNGQKVGLYGIPGMSPQAYDQDLPIYGAPGCSMQDIAAQPLQESDYWGLGYKIDFNQPCAQKYIDSIANLYGEWGIDFLKFDSVTPGSGISDLSLDARDDVKAWSQALEPHNIWLELSWALDIKYIDYWKKYANGWRVDWDVECYCGTGGLTVWSSIARLFPKAEQFWRHAGPGGWNDFDSLNVGNGSMDGLTQDERRTAMSFWALSSAQLYIGNDMTNLDAYGLELLTNEEVIAVNQAGRPGHPVSTAAEQQVWYANNGDGTYTVGLFNLGSSAATVNVDWSDIGLEGPAKVRDLWTHQDLGTFNSGYSSANLASHGSRLLKVTSLGGTSIANDDDTGFKYTGDWTRNGGQELAGGAQNLVIDVGNAAAQSSTIAPTTASFNKKQSEQADVATTLTLNGNTLASISAGGTALTAGTDYVVNGNELTIKKEYLASKAVGTLNLSFAFSGGLPQTLSVAINDTTIRDSRVTPSTVSFDLLPSAQTDVTLTTALNGNMLTDVKHDGITLAAGTDYTVSGNTLTLKKAWLAAQQAGTKALTFTFSAGAEQTVSLVIQDTAVGGSITLNDDDSSIVYTGGWNRSWNRGLGDYMDDVHYAEANDNDYFSYTFTGTGIEFITELDPSQGAIDIYIDDQFQRTISTYHIGRLAQKPVFNITGLADGTHTLKAVKKSGYFLLLDKLRVLLPDLVSAAGGGFDKAAGQQADLVFTSTGARSGFAGISNGAAALTEGTDYTVSGNDITVKKEYMAAQPIGTTSLTFSFAGGAVQTLAVAVSDSAAANSTISPFEASFDKKAAAQADVAVALTLNGNTLLGISNHAAALTAGTDYTVSGNDVFLHKAYLASQPLGTTNLRFDFSAGAPQTLDIEITDTTGQNSTISPSTLSFDHKAEAQADIATTVSLNGNMLTGIVNGATALQEGTDYQFAGDQLAIRKGYLSQMPNGMTNLTLSFSGGAEQTLAVAISDSSRGRYVAVNNDDSEISYKGAWQHGRNRGLGDYKDDVHYTETTGDYLEYTFEGTGITFITEKDSSQGDMDIYIDGVFQQTVSTYYPSRQVNQTVFVAEGLTLGEHTLKAVKKSGYYMLLDQLKFRMADMVTPDTGSFDKTAQSDITTTLQVDGSNLLGVKNGNAMLAAGVDYTVSGSDITIKKEYLASQPDGAVSLAISYRGDYYNDLHGTMTNGDYAEFSFTGTGVALIAPKSSVQGDIDIYIDNIFQQTVSAVNASRLTQQEIYAVAGLADTVHTIKAVKKSGDYMLLDGVKFAVSGQPQPSQPSATPTGAPSTAPSMEPTASATPSTIPSSEPSATPTESAATPMSPTATPTPAPTQVQNGGGGATNAPPPSGGNASSELITVDVGNGIKKVINRTKQVGGSKQDELVLTAEEASKAAASAAASGAKAVNINIPDTLDEVGETAFKLPKDAVKSLTTAEVGLQLTTANAIITVSSGPLSGLQDELYFKLAPMKDAGKQQELAGQANRQAAVSIVMGDGEATVVGRPMNIETNLQNAEVTIILPLKGSKLDEAEWQNLAVYIEHSDGTKELLRGTVVPYNDQGDKGLAFTVTKFSLFTLLHISGLDQSSLGIAYMKGYEDDTFKPDNRITRAEMAAILSRILTRHKADTANINYTDVAAGYWAKEYITDMTQMGLMKGYGNGEFRAGQSVTRAEMARLMSQLLVSDSDSQSSKGFSDIAGHWAQSDIMKVQSYGFINGYNDGTFKPNQALTRAEAATIINKVLGRPNANASAQLLWKDVPASHWAFGAIAAASLE</sequence>
<dbReference type="Pfam" id="PF00395">
    <property type="entry name" value="SLH"/>
    <property type="match status" value="3"/>
</dbReference>
<evidence type="ECO:0000256" key="9">
    <source>
        <dbReference type="SAM" id="MobiDB-lite"/>
    </source>
</evidence>
<keyword evidence="4" id="KW-0136">Cellulose degradation</keyword>
<feature type="domain" description="SLH" evidence="10">
    <location>
        <begin position="1793"/>
        <end position="1856"/>
    </location>
</feature>
<gene>
    <name evidence="11" type="ORF">BBD42_23010</name>
</gene>
<protein>
    <recommendedName>
        <fullName evidence="8">Alpha-galactosidase</fullName>
        <ecNumber evidence="8">3.2.1.22</ecNumber>
    </recommendedName>
    <alternativeName>
        <fullName evidence="8">Melibiase</fullName>
    </alternativeName>
</protein>
<keyword evidence="7" id="KW-0624">Polysaccharide degradation</keyword>
<feature type="compositionally biased region" description="Polar residues" evidence="9">
    <location>
        <begin position="1389"/>
        <end position="1399"/>
    </location>
</feature>
<feature type="compositionally biased region" description="Low complexity" evidence="9">
    <location>
        <begin position="1379"/>
        <end position="1388"/>
    </location>
</feature>
<evidence type="ECO:0000256" key="6">
    <source>
        <dbReference type="ARBA" id="ARBA00023295"/>
    </source>
</evidence>
<feature type="region of interest" description="Disordered" evidence="9">
    <location>
        <begin position="1379"/>
        <end position="1463"/>
    </location>
</feature>
<accession>A0A1B2DMW7</accession>
<dbReference type="Gene3D" id="2.60.120.260">
    <property type="entry name" value="Galactose-binding domain-like"/>
    <property type="match status" value="3"/>
</dbReference>
<dbReference type="Gene3D" id="2.60.40.10">
    <property type="entry name" value="Immunoglobulins"/>
    <property type="match status" value="6"/>
</dbReference>
<keyword evidence="5" id="KW-0119">Carbohydrate metabolism</keyword>
<keyword evidence="3 8" id="KW-0378">Hydrolase</keyword>
<dbReference type="InterPro" id="IPR013785">
    <property type="entry name" value="Aldolase_TIM"/>
</dbReference>
<evidence type="ECO:0000256" key="8">
    <source>
        <dbReference type="RuleBase" id="RU361168"/>
    </source>
</evidence>
<evidence type="ECO:0000256" key="4">
    <source>
        <dbReference type="ARBA" id="ARBA00023001"/>
    </source>
</evidence>
<reference evidence="11" key="1">
    <citation type="submission" date="2016-08" db="EMBL/GenBank/DDBJ databases">
        <title>Complete Genome Seqeunce of Paenibacillus sp. BIHB 4019 from tea rhizoplane.</title>
        <authorList>
            <person name="Thakur R."/>
            <person name="Swarnkar M.K."/>
            <person name="Gulati A."/>
        </authorList>
    </citation>
    <scope>NUCLEOTIDE SEQUENCE [LARGE SCALE GENOMIC DNA]</scope>
    <source>
        <strain evidence="11">BIHB4019</strain>
    </source>
</reference>
<dbReference type="InterPro" id="IPR013783">
    <property type="entry name" value="Ig-like_fold"/>
</dbReference>
<dbReference type="Pfam" id="PF16499">
    <property type="entry name" value="Melibiase_2"/>
    <property type="match status" value="2"/>
</dbReference>
<dbReference type="PANTHER" id="PTHR11452:SF33">
    <property type="entry name" value="ALPHA-GALACTOSIDASE 2"/>
    <property type="match status" value="1"/>
</dbReference>
<evidence type="ECO:0000259" key="10">
    <source>
        <dbReference type="PROSITE" id="PS51272"/>
    </source>
</evidence>
<dbReference type="SUPFAM" id="SSF81296">
    <property type="entry name" value="E set domains"/>
    <property type="match status" value="6"/>
</dbReference>
<proteinExistence type="inferred from homology"/>
<dbReference type="PROSITE" id="PS51272">
    <property type="entry name" value="SLH"/>
    <property type="match status" value="3"/>
</dbReference>
<keyword evidence="6 8" id="KW-0326">Glycosidase</keyword>
<evidence type="ECO:0000256" key="3">
    <source>
        <dbReference type="ARBA" id="ARBA00022801"/>
    </source>
</evidence>
<comment type="similarity">
    <text evidence="1 8">Belongs to the glycosyl hydrolase 27 family.</text>
</comment>
<comment type="catalytic activity">
    <reaction evidence="8">
        <text>Hydrolysis of terminal, non-reducing alpha-D-galactose residues in alpha-D-galactosides, including galactose oligosaccharides, galactomannans and galactolipids.</text>
        <dbReference type="EC" id="3.2.1.22"/>
    </reaction>
</comment>
<dbReference type="InterPro" id="IPR005102">
    <property type="entry name" value="Carbo-bd_X2"/>
</dbReference>
<dbReference type="SUPFAM" id="SSF51011">
    <property type="entry name" value="Glycosyl hydrolase domain"/>
    <property type="match status" value="1"/>
</dbReference>
<dbReference type="InterPro" id="IPR013780">
    <property type="entry name" value="Glyco_hydro_b"/>
</dbReference>
<name>A0A1B2DMW7_9BACL</name>
<dbReference type="InterPro" id="IPR001119">
    <property type="entry name" value="SLH_dom"/>
</dbReference>
<dbReference type="Gene3D" id="3.20.20.70">
    <property type="entry name" value="Aldolase class I"/>
    <property type="match status" value="1"/>
</dbReference>
<dbReference type="InterPro" id="IPR002241">
    <property type="entry name" value="Glyco_hydro_27"/>
</dbReference>
<dbReference type="RefSeq" id="WP_099520080.1">
    <property type="nucleotide sequence ID" value="NZ_CP016808.1"/>
</dbReference>
<keyword evidence="8" id="KW-1015">Disulfide bond</keyword>
<evidence type="ECO:0000256" key="5">
    <source>
        <dbReference type="ARBA" id="ARBA00023277"/>
    </source>
</evidence>
<dbReference type="PRINTS" id="PR00740">
    <property type="entry name" value="GLHYDRLASE27"/>
</dbReference>
<feature type="domain" description="SLH" evidence="10">
    <location>
        <begin position="1668"/>
        <end position="1732"/>
    </location>
</feature>
<evidence type="ECO:0000313" key="11">
    <source>
        <dbReference type="EMBL" id="ANY69031.1"/>
    </source>
</evidence>
<dbReference type="InterPro" id="IPR041233">
    <property type="entry name" value="Melibiase_C"/>
</dbReference>
<dbReference type="PANTHER" id="PTHR11452">
    <property type="entry name" value="ALPHA-GALACTOSIDASE/ALPHA-N-ACETYLGALACTOSAMINIDASE"/>
    <property type="match status" value="1"/>
</dbReference>
<dbReference type="Pfam" id="PF17801">
    <property type="entry name" value="Melibiase_C"/>
    <property type="match status" value="1"/>
</dbReference>
<feature type="domain" description="SLH" evidence="10">
    <location>
        <begin position="1733"/>
        <end position="1792"/>
    </location>
</feature>
<feature type="compositionally biased region" description="Low complexity" evidence="9">
    <location>
        <begin position="1402"/>
        <end position="1435"/>
    </location>
</feature>
<evidence type="ECO:0000256" key="1">
    <source>
        <dbReference type="ARBA" id="ARBA00009743"/>
    </source>
</evidence>